<proteinExistence type="predicted"/>
<protein>
    <submittedName>
        <fullName evidence="2">Uncharacterized protein</fullName>
    </submittedName>
</protein>
<sequence>MGLVCRDPATKVKPSRVWSPECCQDPDTSISAHWRKNGGSGPSLRSSQGSSPLWNQIYLSTRMAEGQASHGASAGGCLFCPAHLLRGEMEQMHLLLPFL</sequence>
<evidence type="ECO:0000313" key="3">
    <source>
        <dbReference type="Proteomes" id="UP000233080"/>
    </source>
</evidence>
<evidence type="ECO:0000313" key="2">
    <source>
        <dbReference type="Ensembl" id="ENSCANP00000034157.1"/>
    </source>
</evidence>
<name>A0A2K5JZB1_COLAP</name>
<reference evidence="2" key="1">
    <citation type="submission" date="2025-08" db="UniProtKB">
        <authorList>
            <consortium name="Ensembl"/>
        </authorList>
    </citation>
    <scope>IDENTIFICATION</scope>
</reference>
<keyword evidence="3" id="KW-1185">Reference proteome</keyword>
<organism evidence="2 3">
    <name type="scientific">Colobus angolensis palliatus</name>
    <name type="common">Peters' Angolan colobus</name>
    <dbReference type="NCBI Taxonomy" id="336983"/>
    <lineage>
        <taxon>Eukaryota</taxon>
        <taxon>Metazoa</taxon>
        <taxon>Chordata</taxon>
        <taxon>Craniata</taxon>
        <taxon>Vertebrata</taxon>
        <taxon>Euteleostomi</taxon>
        <taxon>Mammalia</taxon>
        <taxon>Eutheria</taxon>
        <taxon>Euarchontoglires</taxon>
        <taxon>Primates</taxon>
        <taxon>Haplorrhini</taxon>
        <taxon>Catarrhini</taxon>
        <taxon>Cercopithecidae</taxon>
        <taxon>Colobinae</taxon>
        <taxon>Colobus</taxon>
    </lineage>
</organism>
<evidence type="ECO:0000256" key="1">
    <source>
        <dbReference type="SAM" id="MobiDB-lite"/>
    </source>
</evidence>
<dbReference type="Proteomes" id="UP000233080">
    <property type="component" value="Unassembled WGS sequence"/>
</dbReference>
<dbReference type="Ensembl" id="ENSCANT00000057387.1">
    <property type="protein sequence ID" value="ENSCANP00000034157.1"/>
    <property type="gene ID" value="ENSCANG00000040755.1"/>
</dbReference>
<dbReference type="AlphaFoldDB" id="A0A2K5JZB1"/>
<reference evidence="2" key="2">
    <citation type="submission" date="2025-09" db="UniProtKB">
        <authorList>
            <consortium name="Ensembl"/>
        </authorList>
    </citation>
    <scope>IDENTIFICATION</scope>
</reference>
<accession>A0A2K5JZB1</accession>
<feature type="region of interest" description="Disordered" evidence="1">
    <location>
        <begin position="27"/>
        <end position="50"/>
    </location>
</feature>